<proteinExistence type="inferred from homology"/>
<evidence type="ECO:0000256" key="1">
    <source>
        <dbReference type="ARBA" id="ARBA00005254"/>
    </source>
</evidence>
<dbReference type="InterPro" id="IPR001753">
    <property type="entry name" value="Enoyl-CoA_hydra/iso"/>
</dbReference>
<dbReference type="Gene3D" id="3.90.226.10">
    <property type="entry name" value="2-enoyl-CoA Hydratase, Chain A, domain 1"/>
    <property type="match status" value="1"/>
</dbReference>
<organism evidence="3 4">
    <name type="scientific">Xanthobacter aminoxidans</name>
    <dbReference type="NCBI Taxonomy" id="186280"/>
    <lineage>
        <taxon>Bacteria</taxon>
        <taxon>Pseudomonadati</taxon>
        <taxon>Pseudomonadota</taxon>
        <taxon>Alphaproteobacteria</taxon>
        <taxon>Hyphomicrobiales</taxon>
        <taxon>Xanthobacteraceae</taxon>
        <taxon>Xanthobacter</taxon>
    </lineage>
</organism>
<name>A0ABW6ZQP0_9HYPH</name>
<dbReference type="PANTHER" id="PTHR11941">
    <property type="entry name" value="ENOYL-COA HYDRATASE-RELATED"/>
    <property type="match status" value="1"/>
</dbReference>
<evidence type="ECO:0000313" key="3">
    <source>
        <dbReference type="EMBL" id="MFG1255313.1"/>
    </source>
</evidence>
<evidence type="ECO:0000256" key="2">
    <source>
        <dbReference type="ARBA" id="ARBA00023239"/>
    </source>
</evidence>
<comment type="caution">
    <text evidence="3">The sequence shown here is derived from an EMBL/GenBank/DDBJ whole genome shotgun (WGS) entry which is preliminary data.</text>
</comment>
<dbReference type="CDD" id="cd06558">
    <property type="entry name" value="crotonase-like"/>
    <property type="match status" value="1"/>
</dbReference>
<dbReference type="InterPro" id="IPR029045">
    <property type="entry name" value="ClpP/crotonase-like_dom_sf"/>
</dbReference>
<protein>
    <submittedName>
        <fullName evidence="3">Enoyl-CoA hydratase-related protein</fullName>
    </submittedName>
</protein>
<dbReference type="Pfam" id="PF00378">
    <property type="entry name" value="ECH_1"/>
    <property type="match status" value="1"/>
</dbReference>
<evidence type="ECO:0000313" key="4">
    <source>
        <dbReference type="Proteomes" id="UP001604043"/>
    </source>
</evidence>
<accession>A0ABW6ZQP0</accession>
<comment type="similarity">
    <text evidence="1">Belongs to the enoyl-CoA hydratase/isomerase family.</text>
</comment>
<keyword evidence="4" id="KW-1185">Reference proteome</keyword>
<reference evidence="3 4" key="1">
    <citation type="submission" date="2024-02" db="EMBL/GenBank/DDBJ databases">
        <title>Expansion and revision of Xanthobacter and proposal of Roseixanthobacter gen. nov.</title>
        <authorList>
            <person name="Soltysiak M.P.M."/>
            <person name="Jalihal A."/>
            <person name="Ory A."/>
            <person name="Chrisophersen C."/>
            <person name="Lee A.D."/>
            <person name="Boulton J."/>
            <person name="Springer M."/>
        </authorList>
    </citation>
    <scope>NUCLEOTIDE SEQUENCE [LARGE SCALE GENOMIC DNA]</scope>
    <source>
        <strain evidence="3 4">CB5</strain>
    </source>
</reference>
<dbReference type="SUPFAM" id="SSF52096">
    <property type="entry name" value="ClpP/crotonase"/>
    <property type="match status" value="1"/>
</dbReference>
<dbReference type="Proteomes" id="UP001604043">
    <property type="component" value="Unassembled WGS sequence"/>
</dbReference>
<dbReference type="InterPro" id="IPR014748">
    <property type="entry name" value="Enoyl-CoA_hydra_C"/>
</dbReference>
<dbReference type="Gene3D" id="1.10.12.10">
    <property type="entry name" value="Lyase 2-enoyl-coa Hydratase, Chain A, domain 2"/>
    <property type="match status" value="1"/>
</dbReference>
<dbReference type="PANTHER" id="PTHR11941:SF54">
    <property type="entry name" value="ENOYL-COA HYDRATASE, MITOCHONDRIAL"/>
    <property type="match status" value="1"/>
</dbReference>
<keyword evidence="2" id="KW-0456">Lyase</keyword>
<gene>
    <name evidence="3" type="ORF">V5F30_24090</name>
</gene>
<dbReference type="EMBL" id="JBAFUR010000010">
    <property type="protein sequence ID" value="MFG1255313.1"/>
    <property type="molecule type" value="Genomic_DNA"/>
</dbReference>
<dbReference type="RefSeq" id="WP_394010235.1">
    <property type="nucleotide sequence ID" value="NZ_JBAFUR010000010.1"/>
</dbReference>
<sequence>MESIVKVERPADGVSLVRLNRPEARNALSRALKDALDAALLDAERASDVRVIVLTGTPEAFCAGGDIKELGAVTVEEQLAMREHPLWRTLGALRKPLVVAVDGYALGGGMEIALAADLVVASEGAVFGLPEIRLGILPGAGGTQRLVRLAGRQRALRYLLTGDRLSARAAQAMGIVCEVAADDAVAAAVALAASIAAMPPLAVRQIKEVVQLGPDASLATALALERNANLALFGTEERTRRMKAFAEKGSGRA</sequence>